<dbReference type="RefSeq" id="WP_196153666.1">
    <property type="nucleotide sequence ID" value="NZ_JADMLG010000024.1"/>
</dbReference>
<dbReference type="EMBL" id="JADMLG010000024">
    <property type="protein sequence ID" value="MBH0781377.1"/>
    <property type="molecule type" value="Genomic_DNA"/>
</dbReference>
<evidence type="ECO:0000313" key="2">
    <source>
        <dbReference type="Proteomes" id="UP000655751"/>
    </source>
</evidence>
<comment type="caution">
    <text evidence="1">The sequence shown here is derived from an EMBL/GenBank/DDBJ whole genome shotgun (WGS) entry which is preliminary data.</text>
</comment>
<dbReference type="AlphaFoldDB" id="A0A931IGM1"/>
<name>A0A931IGM1_9NOCA</name>
<evidence type="ECO:0000313" key="1">
    <source>
        <dbReference type="EMBL" id="MBH0781377.1"/>
    </source>
</evidence>
<dbReference type="Proteomes" id="UP000655751">
    <property type="component" value="Unassembled WGS sequence"/>
</dbReference>
<protein>
    <submittedName>
        <fullName evidence="1">Uncharacterized protein</fullName>
    </submittedName>
</protein>
<proteinExistence type="predicted"/>
<gene>
    <name evidence="1" type="ORF">IT779_34410</name>
</gene>
<accession>A0A931IGM1</accession>
<organism evidence="1 2">
    <name type="scientific">Nocardia bovistercoris</name>
    <dbReference type="NCBI Taxonomy" id="2785916"/>
    <lineage>
        <taxon>Bacteria</taxon>
        <taxon>Bacillati</taxon>
        <taxon>Actinomycetota</taxon>
        <taxon>Actinomycetes</taxon>
        <taxon>Mycobacteriales</taxon>
        <taxon>Nocardiaceae</taxon>
        <taxon>Nocardia</taxon>
    </lineage>
</organism>
<reference evidence="1" key="1">
    <citation type="submission" date="2020-11" db="EMBL/GenBank/DDBJ databases">
        <title>Nocardia NEAU-351.nov., a novel actinomycete isolated from the cow dung.</title>
        <authorList>
            <person name="Zhang X."/>
        </authorList>
    </citation>
    <scope>NUCLEOTIDE SEQUENCE</scope>
    <source>
        <strain evidence="1">NEAU-351</strain>
    </source>
</reference>
<sequence length="105" mass="11630">MSWKDHHLRSAIVQTVLDRAAADPADPELFADLPDLDRLFGGPEGLLTHLRYRWNNHLAAKTDQAMTEGKSVADVHLELCAEQPALRALLDAHLHTRDAASAMAR</sequence>
<keyword evidence="2" id="KW-1185">Reference proteome</keyword>